<dbReference type="InterPro" id="IPR048499">
    <property type="entry name" value="DIKK1/2/4_C-subdom2"/>
</dbReference>
<evidence type="ECO:0000313" key="2">
    <source>
        <dbReference type="EMBL" id="CDQ95808.1"/>
    </source>
</evidence>
<accession>A0A060YVB1</accession>
<dbReference type="EMBL" id="FR922814">
    <property type="protein sequence ID" value="CDQ95808.1"/>
    <property type="molecule type" value="Genomic_DNA"/>
</dbReference>
<gene>
    <name evidence="2" type="ORF">GSONMT00051945001</name>
</gene>
<dbReference type="Proteomes" id="UP000193380">
    <property type="component" value="Unassembled WGS sequence"/>
</dbReference>
<reference evidence="2" key="2">
    <citation type="submission" date="2014-03" db="EMBL/GenBank/DDBJ databases">
        <authorList>
            <person name="Genoscope - CEA"/>
        </authorList>
    </citation>
    <scope>NUCLEOTIDE SEQUENCE</scope>
</reference>
<dbReference type="Pfam" id="PF21479">
    <property type="entry name" value="DIKK1-2-4_C-subdom2"/>
    <property type="match status" value="1"/>
</dbReference>
<dbReference type="AlphaFoldDB" id="A0A060YVB1"/>
<evidence type="ECO:0000259" key="1">
    <source>
        <dbReference type="Pfam" id="PF21479"/>
    </source>
</evidence>
<proteinExistence type="predicted"/>
<protein>
    <recommendedName>
        <fullName evidence="1">Dickkopf-related protein 1/2/4 C-terminal subdomain 2 domain-containing protein</fullName>
    </recommendedName>
</protein>
<name>A0A060YVB1_ONCMY</name>
<feature type="domain" description="Dickkopf-related protein 1/2/4 C-terminal subdomain 2" evidence="1">
    <location>
        <begin position="50"/>
        <end position="90"/>
    </location>
</feature>
<dbReference type="Gene3D" id="2.10.80.10">
    <property type="entry name" value="Lipase, subunit A"/>
    <property type="match status" value="1"/>
</dbReference>
<organism evidence="2 3">
    <name type="scientific">Oncorhynchus mykiss</name>
    <name type="common">Rainbow trout</name>
    <name type="synonym">Salmo gairdneri</name>
    <dbReference type="NCBI Taxonomy" id="8022"/>
    <lineage>
        <taxon>Eukaryota</taxon>
        <taxon>Metazoa</taxon>
        <taxon>Chordata</taxon>
        <taxon>Craniata</taxon>
        <taxon>Vertebrata</taxon>
        <taxon>Euteleostomi</taxon>
        <taxon>Actinopterygii</taxon>
        <taxon>Neopterygii</taxon>
        <taxon>Teleostei</taxon>
        <taxon>Protacanthopterygii</taxon>
        <taxon>Salmoniformes</taxon>
        <taxon>Salmonidae</taxon>
        <taxon>Salmoninae</taxon>
        <taxon>Oncorhynchus</taxon>
    </lineage>
</organism>
<reference evidence="2" key="1">
    <citation type="journal article" date="2014" name="Nat. Commun.">
        <title>The rainbow trout genome provides novel insights into evolution after whole-genome duplication in vertebrates.</title>
        <authorList>
            <person name="Berthelot C."/>
            <person name="Brunet F."/>
            <person name="Chalopin D."/>
            <person name="Juanchich A."/>
            <person name="Bernard M."/>
            <person name="Noel B."/>
            <person name="Bento P."/>
            <person name="Da Silva C."/>
            <person name="Labadie K."/>
            <person name="Alberti A."/>
            <person name="Aury J.M."/>
            <person name="Louis A."/>
            <person name="Dehais P."/>
            <person name="Bardou P."/>
            <person name="Montfort J."/>
            <person name="Klopp C."/>
            <person name="Cabau C."/>
            <person name="Gaspin C."/>
            <person name="Thorgaard G.H."/>
            <person name="Boussaha M."/>
            <person name="Quillet E."/>
            <person name="Guyomard R."/>
            <person name="Galiana D."/>
            <person name="Bobe J."/>
            <person name="Volff J.N."/>
            <person name="Genet C."/>
            <person name="Wincker P."/>
            <person name="Jaillon O."/>
            <person name="Roest Crollius H."/>
            <person name="Guiguen Y."/>
        </authorList>
    </citation>
    <scope>NUCLEOTIDE SEQUENCE [LARGE SCALE GENOMIC DNA]</scope>
</reference>
<dbReference type="PaxDb" id="8022-A0A060YVB1"/>
<dbReference type="STRING" id="8022.A0A060YVB1"/>
<sequence>MLRLLSLPPLTRTRGRPVPALVGLLRGLLLRSPLLDQDLQAGAAAGRGQRKKGSHGLEIFQRCDCAKGLSCKVWKDATSSSKSRLHMCQRI</sequence>
<evidence type="ECO:0000313" key="3">
    <source>
        <dbReference type="Proteomes" id="UP000193380"/>
    </source>
</evidence>